<feature type="transmembrane region" description="Helical" evidence="1">
    <location>
        <begin position="72"/>
        <end position="92"/>
    </location>
</feature>
<keyword evidence="1" id="KW-0472">Membrane</keyword>
<evidence type="ECO:0000256" key="1">
    <source>
        <dbReference type="SAM" id="Phobius"/>
    </source>
</evidence>
<proteinExistence type="predicted"/>
<keyword evidence="1" id="KW-1133">Transmembrane helix</keyword>
<dbReference type="EMBL" id="LAZR01002665">
    <property type="protein sequence ID" value="KKN27133.1"/>
    <property type="molecule type" value="Genomic_DNA"/>
</dbReference>
<protein>
    <submittedName>
        <fullName evidence="2">Uncharacterized protein</fullName>
    </submittedName>
</protein>
<keyword evidence="1" id="KW-0812">Transmembrane</keyword>
<accession>A0A0F9SCM0</accession>
<dbReference type="AlphaFoldDB" id="A0A0F9SCM0"/>
<reference evidence="2" key="1">
    <citation type="journal article" date="2015" name="Nature">
        <title>Complex archaea that bridge the gap between prokaryotes and eukaryotes.</title>
        <authorList>
            <person name="Spang A."/>
            <person name="Saw J.H."/>
            <person name="Jorgensen S.L."/>
            <person name="Zaremba-Niedzwiedzka K."/>
            <person name="Martijn J."/>
            <person name="Lind A.E."/>
            <person name="van Eijk R."/>
            <person name="Schleper C."/>
            <person name="Guy L."/>
            <person name="Ettema T.J."/>
        </authorList>
    </citation>
    <scope>NUCLEOTIDE SEQUENCE</scope>
</reference>
<sequence>MNPDIERYEEQRKKHFWEFCIITILLVVFLAGCESTSYEPGIPQPYNLTLMGNATGIVSLTQLVNDQLMDGYFGIGLLVTIFMITFGAFMVSTGHSGKAFAASSFIMFAMSLLLMALDLVPDYVMYAAIGIAGLSVAFLGSKD</sequence>
<organism evidence="2">
    <name type="scientific">marine sediment metagenome</name>
    <dbReference type="NCBI Taxonomy" id="412755"/>
    <lineage>
        <taxon>unclassified sequences</taxon>
        <taxon>metagenomes</taxon>
        <taxon>ecological metagenomes</taxon>
    </lineage>
</organism>
<gene>
    <name evidence="2" type="ORF">LCGC14_0867830</name>
</gene>
<feature type="transmembrane region" description="Helical" evidence="1">
    <location>
        <begin position="99"/>
        <end position="117"/>
    </location>
</feature>
<evidence type="ECO:0000313" key="2">
    <source>
        <dbReference type="EMBL" id="KKN27133.1"/>
    </source>
</evidence>
<comment type="caution">
    <text evidence="2">The sequence shown here is derived from an EMBL/GenBank/DDBJ whole genome shotgun (WGS) entry which is preliminary data.</text>
</comment>
<name>A0A0F9SCM0_9ZZZZ</name>
<dbReference type="PROSITE" id="PS51257">
    <property type="entry name" value="PROKAR_LIPOPROTEIN"/>
    <property type="match status" value="1"/>
</dbReference>
<feature type="transmembrane region" description="Helical" evidence="1">
    <location>
        <begin position="123"/>
        <end position="140"/>
    </location>
</feature>
<feature type="transmembrane region" description="Helical" evidence="1">
    <location>
        <begin position="16"/>
        <end position="38"/>
    </location>
</feature>